<reference evidence="7" key="1">
    <citation type="submission" date="2023-07" db="EMBL/GenBank/DDBJ databases">
        <title>A draft genome of Kazachstania heterogenica Y-27499.</title>
        <authorList>
            <person name="Donic C."/>
            <person name="Kralova J.S."/>
            <person name="Fidel L."/>
            <person name="Ben-Dor S."/>
            <person name="Jung S."/>
        </authorList>
    </citation>
    <scope>NUCLEOTIDE SEQUENCE [LARGE SCALE GENOMIC DNA]</scope>
    <source>
        <strain evidence="7">Y27499</strain>
    </source>
</reference>
<dbReference type="Proteomes" id="UP001306508">
    <property type="component" value="Unassembled WGS sequence"/>
</dbReference>
<comment type="similarity">
    <text evidence="2">Belongs to the SVF1 family.</text>
</comment>
<evidence type="ECO:0000256" key="1">
    <source>
        <dbReference type="ARBA" id="ARBA00004496"/>
    </source>
</evidence>
<accession>A0AAN7WI23</accession>
<evidence type="ECO:0000313" key="7">
    <source>
        <dbReference type="Proteomes" id="UP001306508"/>
    </source>
</evidence>
<name>A0AAN7WI23_9SACH</name>
<feature type="domain" description="Svf1-like N-terminal" evidence="4">
    <location>
        <begin position="53"/>
        <end position="271"/>
    </location>
</feature>
<keyword evidence="3" id="KW-0963">Cytoplasm</keyword>
<sequence length="427" mass="49339">MVQHFIPIDKVTPPSRDHVEVLDKIDDFAWYVPKRSKNHRLPSFLSRGKSTAVETQTIYFVDPNSEYSGFVQLLYSNVLGGFYKGFQINFKIFSPNKDLEDKFNVWESIKLNGNMKFQDSDLTVKGDNVTFQFRDPIKVSKKIIDGTSKDGDEEKSKKKFETVTNLKIKVKVPSIGLSIDLRCNLGKGFKILPDGCSIYLDKSISKDEFKRIKSSKPEDISQLILKNKYLRHQFAPLGQIFGIIKYNNKKNGEQQVLKLTHSPMVYLDAVQGMLPNKIAKRWNFLYFQSKSYTILAIEYLTVQQFDNVKVTIWTICENNEIKYIGSDINNDEMIKFNSVEKDSHNNWEYPTEMTFNFLNGDEKVPSFTVKNMNLVNRYDILGELPSIINTLAKKIANIKPYLYQFCQPSKYKDEEGVSIIESTFISQ</sequence>
<organism evidence="6 7">
    <name type="scientific">Arxiozyma heterogenica</name>
    <dbReference type="NCBI Taxonomy" id="278026"/>
    <lineage>
        <taxon>Eukaryota</taxon>
        <taxon>Fungi</taxon>
        <taxon>Dikarya</taxon>
        <taxon>Ascomycota</taxon>
        <taxon>Saccharomycotina</taxon>
        <taxon>Saccharomycetes</taxon>
        <taxon>Saccharomycetales</taxon>
        <taxon>Saccharomycetaceae</taxon>
        <taxon>Arxiozyma</taxon>
    </lineage>
</organism>
<protein>
    <recommendedName>
        <fullName evidence="8">SVF1-like protein</fullName>
    </recommendedName>
</protein>
<dbReference type="GO" id="GO:0006979">
    <property type="term" value="P:response to oxidative stress"/>
    <property type="evidence" value="ECO:0007669"/>
    <property type="project" value="InterPro"/>
</dbReference>
<feature type="domain" description="Svf1-like C-terminal" evidence="5">
    <location>
        <begin position="273"/>
        <end position="426"/>
    </location>
</feature>
<evidence type="ECO:0000313" key="6">
    <source>
        <dbReference type="EMBL" id="KAK5778584.1"/>
    </source>
</evidence>
<dbReference type="InterPro" id="IPR051385">
    <property type="entry name" value="Ceramide-binding_SVF1"/>
</dbReference>
<dbReference type="EMBL" id="JAWIZZ010000053">
    <property type="protein sequence ID" value="KAK5778584.1"/>
    <property type="molecule type" value="Genomic_DNA"/>
</dbReference>
<dbReference type="PANTHER" id="PTHR47107">
    <property type="entry name" value="SVF1-LIKE PROTEIN YDR222W-RELATED"/>
    <property type="match status" value="1"/>
</dbReference>
<dbReference type="InterPro" id="IPR013931">
    <property type="entry name" value="Svf1-like_N"/>
</dbReference>
<evidence type="ECO:0000256" key="3">
    <source>
        <dbReference type="ARBA" id="ARBA00022490"/>
    </source>
</evidence>
<dbReference type="Pfam" id="PF08622">
    <property type="entry name" value="Svf1"/>
    <property type="match status" value="1"/>
</dbReference>
<evidence type="ECO:0000259" key="5">
    <source>
        <dbReference type="Pfam" id="PF17187"/>
    </source>
</evidence>
<keyword evidence="7" id="KW-1185">Reference proteome</keyword>
<dbReference type="AlphaFoldDB" id="A0AAN7WI23"/>
<dbReference type="Pfam" id="PF17187">
    <property type="entry name" value="Svf1_C"/>
    <property type="match status" value="1"/>
</dbReference>
<evidence type="ECO:0000256" key="2">
    <source>
        <dbReference type="ARBA" id="ARBA00009069"/>
    </source>
</evidence>
<evidence type="ECO:0000259" key="4">
    <source>
        <dbReference type="Pfam" id="PF08622"/>
    </source>
</evidence>
<comment type="subcellular location">
    <subcellularLocation>
        <location evidence="1">Cytoplasm</location>
    </subcellularLocation>
</comment>
<dbReference type="GO" id="GO:0005737">
    <property type="term" value="C:cytoplasm"/>
    <property type="evidence" value="ECO:0007669"/>
    <property type="project" value="UniProtKB-SubCell"/>
</dbReference>
<dbReference type="InterPro" id="IPR033394">
    <property type="entry name" value="Svf1-like_C"/>
</dbReference>
<evidence type="ECO:0008006" key="8">
    <source>
        <dbReference type="Google" id="ProtNLM"/>
    </source>
</evidence>
<proteinExistence type="inferred from homology"/>
<comment type="caution">
    <text evidence="6">The sequence shown here is derived from an EMBL/GenBank/DDBJ whole genome shotgun (WGS) entry which is preliminary data.</text>
</comment>
<dbReference type="PANTHER" id="PTHR47107:SF1">
    <property type="entry name" value="CERAMIDE-BINDING PROTEIN SVF1-RELATED"/>
    <property type="match status" value="1"/>
</dbReference>
<gene>
    <name evidence="6" type="ORF">RI543_004252</name>
</gene>